<feature type="signal peptide" evidence="1">
    <location>
        <begin position="1"/>
        <end position="16"/>
    </location>
</feature>
<comment type="caution">
    <text evidence="2">The sequence shown here is derived from an EMBL/GenBank/DDBJ whole genome shotgun (WGS) entry which is preliminary data.</text>
</comment>
<keyword evidence="1" id="KW-0732">Signal</keyword>
<reference evidence="2" key="1">
    <citation type="submission" date="2022-04" db="EMBL/GenBank/DDBJ databases">
        <title>A functionally conserved STORR gene fusion in Papaver species that diverged 16.8 million years ago.</title>
        <authorList>
            <person name="Catania T."/>
        </authorList>
    </citation>
    <scope>NUCLEOTIDE SEQUENCE</scope>
    <source>
        <strain evidence="2">S-188037</strain>
    </source>
</reference>
<organism evidence="2 3">
    <name type="scientific">Papaver atlanticum</name>
    <dbReference type="NCBI Taxonomy" id="357466"/>
    <lineage>
        <taxon>Eukaryota</taxon>
        <taxon>Viridiplantae</taxon>
        <taxon>Streptophyta</taxon>
        <taxon>Embryophyta</taxon>
        <taxon>Tracheophyta</taxon>
        <taxon>Spermatophyta</taxon>
        <taxon>Magnoliopsida</taxon>
        <taxon>Ranunculales</taxon>
        <taxon>Papaveraceae</taxon>
        <taxon>Papaveroideae</taxon>
        <taxon>Papaver</taxon>
    </lineage>
</organism>
<feature type="chain" id="PRO_5042147623" evidence="1">
    <location>
        <begin position="17"/>
        <end position="66"/>
    </location>
</feature>
<sequence length="66" mass="7359">MAVSLNCLTLIGLLLSEETREESEFAVIDCGLSTEPNEEISRHMRVCGRSGRIETNPKLRVIQEIA</sequence>
<evidence type="ECO:0000313" key="2">
    <source>
        <dbReference type="EMBL" id="KAI3895602.1"/>
    </source>
</evidence>
<name>A0AAD4SBH4_9MAGN</name>
<dbReference type="AlphaFoldDB" id="A0AAD4SBH4"/>
<dbReference type="EMBL" id="JAJJMB010011896">
    <property type="protein sequence ID" value="KAI3895602.1"/>
    <property type="molecule type" value="Genomic_DNA"/>
</dbReference>
<evidence type="ECO:0000256" key="1">
    <source>
        <dbReference type="SAM" id="SignalP"/>
    </source>
</evidence>
<proteinExistence type="predicted"/>
<dbReference type="Proteomes" id="UP001202328">
    <property type="component" value="Unassembled WGS sequence"/>
</dbReference>
<protein>
    <submittedName>
        <fullName evidence="2">Uncharacterized protein</fullName>
    </submittedName>
</protein>
<gene>
    <name evidence="2" type="ORF">MKW98_025393</name>
</gene>
<keyword evidence="3" id="KW-1185">Reference proteome</keyword>
<accession>A0AAD4SBH4</accession>
<evidence type="ECO:0000313" key="3">
    <source>
        <dbReference type="Proteomes" id="UP001202328"/>
    </source>
</evidence>